<keyword evidence="5" id="KW-1185">Reference proteome</keyword>
<dbReference type="SMART" id="SM00116">
    <property type="entry name" value="CBS"/>
    <property type="match status" value="2"/>
</dbReference>
<evidence type="ECO:0000259" key="3">
    <source>
        <dbReference type="PROSITE" id="PS51371"/>
    </source>
</evidence>
<keyword evidence="1 2" id="KW-0129">CBS domain</keyword>
<proteinExistence type="predicted"/>
<evidence type="ECO:0000313" key="4">
    <source>
        <dbReference type="EMBL" id="MEK9501151.1"/>
    </source>
</evidence>
<comment type="caution">
    <text evidence="4">The sequence shown here is derived from an EMBL/GenBank/DDBJ whole genome shotgun (WGS) entry which is preliminary data.</text>
</comment>
<dbReference type="Pfam" id="PF00571">
    <property type="entry name" value="CBS"/>
    <property type="match status" value="2"/>
</dbReference>
<accession>A0ABU9E8S8</accession>
<dbReference type="RefSeq" id="WP_405277241.1">
    <property type="nucleotide sequence ID" value="NZ_CP144380.1"/>
</dbReference>
<dbReference type="Gene3D" id="3.10.580.10">
    <property type="entry name" value="CBS-domain"/>
    <property type="match status" value="1"/>
</dbReference>
<dbReference type="SUPFAM" id="SSF54631">
    <property type="entry name" value="CBS-domain pair"/>
    <property type="match status" value="1"/>
</dbReference>
<dbReference type="InterPro" id="IPR000644">
    <property type="entry name" value="CBS_dom"/>
</dbReference>
<dbReference type="EMBL" id="JBBHLI010000004">
    <property type="protein sequence ID" value="MEK9501151.1"/>
    <property type="molecule type" value="Genomic_DNA"/>
</dbReference>
<gene>
    <name evidence="4" type="ORF">WI372_09190</name>
</gene>
<dbReference type="PANTHER" id="PTHR43080">
    <property type="entry name" value="CBS DOMAIN-CONTAINING PROTEIN CBSX3, MITOCHONDRIAL"/>
    <property type="match status" value="1"/>
</dbReference>
<protein>
    <submittedName>
        <fullName evidence="4">CBS domain-containing protein</fullName>
    </submittedName>
</protein>
<evidence type="ECO:0000256" key="2">
    <source>
        <dbReference type="PROSITE-ProRule" id="PRU00703"/>
    </source>
</evidence>
<organism evidence="4 5">
    <name type="scientific">Gaopeijia maritima</name>
    <dbReference type="NCBI Taxonomy" id="3119007"/>
    <lineage>
        <taxon>Bacteria</taxon>
        <taxon>Pseudomonadati</taxon>
        <taxon>Gemmatimonadota</taxon>
        <taxon>Longimicrobiia</taxon>
        <taxon>Gaopeijiales</taxon>
        <taxon>Gaopeijiaceae</taxon>
        <taxon>Gaopeijia</taxon>
    </lineage>
</organism>
<evidence type="ECO:0000256" key="1">
    <source>
        <dbReference type="ARBA" id="ARBA00023122"/>
    </source>
</evidence>
<dbReference type="InterPro" id="IPR046342">
    <property type="entry name" value="CBS_dom_sf"/>
</dbReference>
<feature type="domain" description="CBS" evidence="3">
    <location>
        <begin position="242"/>
        <end position="294"/>
    </location>
</feature>
<dbReference type="InterPro" id="IPR051257">
    <property type="entry name" value="Diverse_CBS-Domain"/>
</dbReference>
<reference evidence="4 5" key="1">
    <citation type="submission" date="2024-02" db="EMBL/GenBank/DDBJ databases">
        <title>A novel Gemmatimonadota bacterium.</title>
        <authorList>
            <person name="Du Z.-J."/>
            <person name="Ye Y.-Q."/>
        </authorList>
    </citation>
    <scope>NUCLEOTIDE SEQUENCE [LARGE SCALE GENOMIC DNA]</scope>
    <source>
        <strain evidence="4 5">DH-20</strain>
    </source>
</reference>
<feature type="domain" description="CBS" evidence="3">
    <location>
        <begin position="167"/>
        <end position="223"/>
    </location>
</feature>
<dbReference type="PANTHER" id="PTHR43080:SF2">
    <property type="entry name" value="CBS DOMAIN-CONTAINING PROTEIN"/>
    <property type="match status" value="1"/>
</dbReference>
<dbReference type="Proteomes" id="UP001484239">
    <property type="component" value="Unassembled WGS sequence"/>
</dbReference>
<sequence length="294" mass="31264">MIFDDCLDPASIRVGLDVTSFDEALRTLLSVPALAVDTPEVRAKRARDLAFGSQGEVVRLHDDVVLVLAVDDAVDAPAAALATTPARFEVTGEGSDEIRSARVVVLFLLPGRLSAFRGQAAPVLGRWMREADHAARLVAAASAEEIRALPGLTGLVLSDRLRVAAVSTPVPWRVHPDATMTEVLDLMVREALHAIPVVGDADELLGIITAGDALRQLLPSRRVDGEGTAALAVQGRTAREIMTRSVLCVSEDQALTDAAVMMVNRDVDELPVVREGALVGLLTKDSVLRALHDG</sequence>
<name>A0ABU9E8S8_9BACT</name>
<evidence type="ECO:0000313" key="5">
    <source>
        <dbReference type="Proteomes" id="UP001484239"/>
    </source>
</evidence>
<dbReference type="PROSITE" id="PS51371">
    <property type="entry name" value="CBS"/>
    <property type="match status" value="2"/>
</dbReference>